<dbReference type="Proteomes" id="UP000198846">
    <property type="component" value="Unassembled WGS sequence"/>
</dbReference>
<accession>A0A1H3ZK31</accession>
<reference evidence="2 3" key="1">
    <citation type="submission" date="2016-10" db="EMBL/GenBank/DDBJ databases">
        <authorList>
            <person name="de Groot N.N."/>
        </authorList>
    </citation>
    <scope>NUCLEOTIDE SEQUENCE [LARGE SCALE GENOMIC DNA]</scope>
    <source>
        <strain evidence="2 3">DSM 23842</strain>
    </source>
</reference>
<gene>
    <name evidence="2" type="ORF">SAMN04487990_108170</name>
</gene>
<keyword evidence="3" id="KW-1185">Reference proteome</keyword>
<feature type="compositionally biased region" description="Basic and acidic residues" evidence="1">
    <location>
        <begin position="230"/>
        <end position="242"/>
    </location>
</feature>
<dbReference type="OrthoDB" id="1429120at2"/>
<proteinExistence type="predicted"/>
<dbReference type="STRING" id="283786.SAMN04487990_108170"/>
<name>A0A1H3ZK31_BIZPA</name>
<feature type="compositionally biased region" description="Basic and acidic residues" evidence="1">
    <location>
        <begin position="181"/>
        <end position="196"/>
    </location>
</feature>
<evidence type="ECO:0000313" key="2">
    <source>
        <dbReference type="EMBL" id="SEA23614.1"/>
    </source>
</evidence>
<sequence>MKTHQRILFIVLACVLSVVGYSQNGDYTKLDKNINDNNLGLEQRLSRNGDTLILKSKEQILRVNFLSHKNQETLSVDVVSHTVRIPLYHFGEGRYTVAVYNGPKIVVLGFNRLLPLPISSDLDFDLEKSILRSSLSDTDLKIRGIEPFSKSRTSGLTEIQEEPFQNQWKPKRALITSNSKDHEFETQVEPKTDKESNQSVSQVSTKSTEDQKAQEKIKYSISGRRGLKGTGKEMETREEYRQRNLRPNGKKYD</sequence>
<organism evidence="2 3">
    <name type="scientific">Bizionia paragorgiae</name>
    <dbReference type="NCBI Taxonomy" id="283786"/>
    <lineage>
        <taxon>Bacteria</taxon>
        <taxon>Pseudomonadati</taxon>
        <taxon>Bacteroidota</taxon>
        <taxon>Flavobacteriia</taxon>
        <taxon>Flavobacteriales</taxon>
        <taxon>Flavobacteriaceae</taxon>
        <taxon>Bizionia</taxon>
    </lineage>
</organism>
<evidence type="ECO:0000313" key="3">
    <source>
        <dbReference type="Proteomes" id="UP000198846"/>
    </source>
</evidence>
<dbReference type="AlphaFoldDB" id="A0A1H3ZK31"/>
<protein>
    <submittedName>
        <fullName evidence="2">Uncharacterized protein</fullName>
    </submittedName>
</protein>
<dbReference type="RefSeq" id="WP_092133711.1">
    <property type="nucleotide sequence ID" value="NZ_FNQK01000008.1"/>
</dbReference>
<dbReference type="EMBL" id="FNQK01000008">
    <property type="protein sequence ID" value="SEA23614.1"/>
    <property type="molecule type" value="Genomic_DNA"/>
</dbReference>
<feature type="compositionally biased region" description="Polar residues" evidence="1">
    <location>
        <begin position="197"/>
        <end position="206"/>
    </location>
</feature>
<feature type="compositionally biased region" description="Basic and acidic residues" evidence="1">
    <location>
        <begin position="207"/>
        <end position="218"/>
    </location>
</feature>
<feature type="region of interest" description="Disordered" evidence="1">
    <location>
        <begin position="181"/>
        <end position="253"/>
    </location>
</feature>
<evidence type="ECO:0000256" key="1">
    <source>
        <dbReference type="SAM" id="MobiDB-lite"/>
    </source>
</evidence>
<feature type="region of interest" description="Disordered" evidence="1">
    <location>
        <begin position="153"/>
        <end position="172"/>
    </location>
</feature>
<feature type="compositionally biased region" description="Polar residues" evidence="1">
    <location>
        <begin position="153"/>
        <end position="168"/>
    </location>
</feature>